<accession>A0A2P9HK91</accession>
<proteinExistence type="inferred from homology"/>
<evidence type="ECO:0000313" key="6">
    <source>
        <dbReference type="Proteomes" id="UP000246073"/>
    </source>
</evidence>
<dbReference type="EMBL" id="OOFM01000005">
    <property type="protein sequence ID" value="SPL64210.1"/>
    <property type="molecule type" value="Genomic_DNA"/>
</dbReference>
<feature type="domain" description="Transglycosylase SLT" evidence="4">
    <location>
        <begin position="190"/>
        <end position="283"/>
    </location>
</feature>
<keyword evidence="3" id="KW-0732">Signal</keyword>
<evidence type="ECO:0000256" key="1">
    <source>
        <dbReference type="ARBA" id="ARBA00009387"/>
    </source>
</evidence>
<comment type="similarity">
    <text evidence="1">Belongs to the virb1 family.</text>
</comment>
<feature type="region of interest" description="Disordered" evidence="2">
    <location>
        <begin position="318"/>
        <end position="341"/>
    </location>
</feature>
<dbReference type="Proteomes" id="UP000246073">
    <property type="component" value="Unassembled WGS sequence"/>
</dbReference>
<name>A0A2P9HK91_9HYPH</name>
<organism evidence="5 6">
    <name type="scientific">Ochrobactrum soli</name>
    <dbReference type="NCBI Taxonomy" id="2448455"/>
    <lineage>
        <taxon>Bacteria</taxon>
        <taxon>Pseudomonadati</taxon>
        <taxon>Pseudomonadota</taxon>
        <taxon>Alphaproteobacteria</taxon>
        <taxon>Hyphomicrobiales</taxon>
        <taxon>Brucellaceae</taxon>
        <taxon>Brucella/Ochrobactrum group</taxon>
        <taxon>Ochrobactrum</taxon>
    </lineage>
</organism>
<dbReference type="PROSITE" id="PS51257">
    <property type="entry name" value="PROKAR_LIPOPROTEIN"/>
    <property type="match status" value="1"/>
</dbReference>
<feature type="signal peptide" evidence="3">
    <location>
        <begin position="1"/>
        <end position="28"/>
    </location>
</feature>
<dbReference type="Pfam" id="PF01464">
    <property type="entry name" value="SLT"/>
    <property type="match status" value="1"/>
</dbReference>
<dbReference type="Gene3D" id="1.10.530.10">
    <property type="match status" value="1"/>
</dbReference>
<dbReference type="SUPFAM" id="SSF53955">
    <property type="entry name" value="Lysozyme-like"/>
    <property type="match status" value="1"/>
</dbReference>
<protein>
    <submittedName>
        <fullName evidence="5">FIG016425: Soluble lytic murein transglycosylase and related regulatory proteins (Some contain LysM/invasin domains)</fullName>
    </submittedName>
</protein>
<evidence type="ECO:0000256" key="3">
    <source>
        <dbReference type="SAM" id="SignalP"/>
    </source>
</evidence>
<evidence type="ECO:0000256" key="2">
    <source>
        <dbReference type="SAM" id="MobiDB-lite"/>
    </source>
</evidence>
<sequence>MRFALFSSISASLLGKGVLLLGCAVALSACNTTNDGKPVKTALISPTDAATQTAAPGAPQATDAKTVAVAAAGTAVPGAAASPAPVANAAVGATATAMAAGPAATGGAAAIAAATTTDGAAVPGVPAAGVEAVASAEPVLPAAVPIPGERGVSQPMMAYAGARAAASPASVAANMAFETPESAPKNLDALIAKYSVAYDVPERLVRRVVHRESRFNPGARNGPYWGLMQISHPTARGMGYTGAPKGLLDAETNLKYAVRYLSGAYKVAGGNESQAVRFYARGYYYDAKRKGMLEETGMDGGFRNGPTRDAAAAIEPVSLPSGSSAPLPGVAPIQASYTPAQ</sequence>
<evidence type="ECO:0000259" key="4">
    <source>
        <dbReference type="Pfam" id="PF01464"/>
    </source>
</evidence>
<dbReference type="InterPro" id="IPR023346">
    <property type="entry name" value="Lysozyme-like_dom_sf"/>
</dbReference>
<evidence type="ECO:0000313" key="5">
    <source>
        <dbReference type="EMBL" id="SPL64210.1"/>
    </source>
</evidence>
<dbReference type="RefSeq" id="WP_109368115.1">
    <property type="nucleotide sequence ID" value="NZ_OOFM01000005.1"/>
</dbReference>
<feature type="compositionally biased region" description="Low complexity" evidence="2">
    <location>
        <begin position="318"/>
        <end position="332"/>
    </location>
</feature>
<gene>
    <name evidence="5" type="ORF">OHAE_77</name>
</gene>
<feature type="chain" id="PRO_5015118773" evidence="3">
    <location>
        <begin position="29"/>
        <end position="341"/>
    </location>
</feature>
<dbReference type="AlphaFoldDB" id="A0A2P9HK91"/>
<dbReference type="InterPro" id="IPR008258">
    <property type="entry name" value="Transglycosylase_SLT_dom_1"/>
</dbReference>
<reference evidence="6" key="1">
    <citation type="submission" date="2017-12" db="EMBL/GenBank/DDBJ databases">
        <authorList>
            <person name="Diaz M."/>
        </authorList>
    </citation>
    <scope>NUCLEOTIDE SEQUENCE [LARGE SCALE GENOMIC DNA]</scope>
    <source>
        <strain evidence="6">FI11154</strain>
    </source>
</reference>